<proteinExistence type="predicted"/>
<dbReference type="AlphaFoldDB" id="A0A6M3ZI39"/>
<dbReference type="DNASU" id="937728"/>
<dbReference type="GO" id="GO:0016787">
    <property type="term" value="F:hydrolase activity"/>
    <property type="evidence" value="ECO:0007669"/>
    <property type="project" value="InterPro"/>
</dbReference>
<organism evidence="2">
    <name type="scientific">Bacillus subtilis (strain 168)</name>
    <dbReference type="NCBI Taxonomy" id="224308"/>
    <lineage>
        <taxon>Bacteria</taxon>
        <taxon>Bacillati</taxon>
        <taxon>Bacillota</taxon>
        <taxon>Bacilli</taxon>
        <taxon>Bacillales</taxon>
        <taxon>Bacillaceae</taxon>
        <taxon>Bacillus</taxon>
    </lineage>
</organism>
<dbReference type="EMBL" id="CP052842">
    <property type="protein sequence ID" value="QJP90688.1"/>
    <property type="molecule type" value="Genomic_DNA"/>
</dbReference>
<gene>
    <name evidence="2" type="ORF">HIR78_22885</name>
</gene>
<dbReference type="InterPro" id="IPR029052">
    <property type="entry name" value="Metallo-depent_PP-like"/>
</dbReference>
<dbReference type="CDD" id="cd00838">
    <property type="entry name" value="MPP_superfamily"/>
    <property type="match status" value="1"/>
</dbReference>
<evidence type="ECO:0000313" key="2">
    <source>
        <dbReference type="EMBL" id="QJP90688.1"/>
    </source>
</evidence>
<dbReference type="PANTHER" id="PTHR30337:SF0">
    <property type="entry name" value="NUCLEASE SBCCD SUBUNIT D"/>
    <property type="match status" value="1"/>
</dbReference>
<feature type="domain" description="Calcineurin-like phosphoesterase" evidence="1">
    <location>
        <begin position="4"/>
        <end position="237"/>
    </location>
</feature>
<dbReference type="KEGG" id="bsu:BSU40220"/>
<dbReference type="PANTHER" id="PTHR30337">
    <property type="entry name" value="COMPONENT OF ATP-DEPENDENT DSDNA EXONUCLEASE"/>
    <property type="match status" value="1"/>
</dbReference>
<evidence type="ECO:0000259" key="1">
    <source>
        <dbReference type="Pfam" id="PF00149"/>
    </source>
</evidence>
<dbReference type="SMR" id="A0A6M3ZI39"/>
<protein>
    <submittedName>
        <fullName evidence="2">Metallophosphoesterase</fullName>
    </submittedName>
</protein>
<dbReference type="InterPro" id="IPR050535">
    <property type="entry name" value="DNA_Repair-Maintenance_Comp"/>
</dbReference>
<dbReference type="Gene3D" id="3.60.21.10">
    <property type="match status" value="1"/>
</dbReference>
<name>A0A6M3ZI39_BACSU</name>
<sequence>MKVRFLQISDLHFQFQNYDTIVMRDKLLDFIEVLRRESDFDFLLLTGDIAHKGDVYNEDVKEYLNGIIKSMGLSKNNVHLVPGNHDISRDMTRTLLIDSIMKSPNPSEMLDKLDQKATNILVEGQRKFFDFYEDFMGVKYPEEDLHFLYQSEKYNVLSINTCLLSDKKGEEGTLLTAQMKLYKAIRKMNKEKNKGKVLNIAIGHHTLGCIESSERESIKAHFDDYFIDLYLAGHVHDSSFNITANTNENPFLELVSGAIIKDEYATPEFISVDVNLDNGETEVTYYIWNTEYKYWSKNNQGGRRLQEGKLNYKINRLESLIEKEIEDNDDKIDEDEFKSFIIDFHEYRESYKTFTSNFDNQIGLDKKFYDMKSGETFKRKFDSYSEYFGVINHIMDSTSYVSADKKELIAETIVDKYLEFHNQYNNGDEIFVKIVNEIYLECHSVLPYSKALTKKYIKILTCWCIYECEIFNDNKRSVKND</sequence>
<dbReference type="InterPro" id="IPR004843">
    <property type="entry name" value="Calcineurin-like_PHP"/>
</dbReference>
<dbReference type="SUPFAM" id="SSF56300">
    <property type="entry name" value="Metallo-dependent phosphatases"/>
    <property type="match status" value="1"/>
</dbReference>
<dbReference type="OrthoDB" id="115870at2"/>
<dbReference type="Pfam" id="PF00149">
    <property type="entry name" value="Metallophos"/>
    <property type="match status" value="1"/>
</dbReference>
<reference evidence="2" key="1">
    <citation type="submission" date="2020-04" db="EMBL/GenBank/DDBJ databases">
        <title>Phage recombination drives evolution of spore-forming Bacilli.</title>
        <authorList>
            <person name="Dragos A."/>
            <person name="Kovacs A.T."/>
        </authorList>
    </citation>
    <scope>NUCLEOTIDE SEQUENCE</scope>
    <source>
        <strain evidence="2">168</strain>
    </source>
</reference>
<accession>A0A6M3ZI39</accession>
<dbReference type="RefSeq" id="WP_003243883.1">
    <property type="nucleotide sequence ID" value="NC_000964.3"/>
</dbReference>